<evidence type="ECO:0000313" key="1">
    <source>
        <dbReference type="EMBL" id="KAF6744198.1"/>
    </source>
</evidence>
<name>A0A8H6LUD3_9AGAR</name>
<keyword evidence="2" id="KW-1185">Reference proteome</keyword>
<dbReference type="Proteomes" id="UP000521943">
    <property type="component" value="Unassembled WGS sequence"/>
</dbReference>
<reference evidence="1 2" key="1">
    <citation type="submission" date="2020-07" db="EMBL/GenBank/DDBJ databases">
        <title>Comparative genomics of pyrophilous fungi reveals a link between fire events and developmental genes.</title>
        <authorList>
            <consortium name="DOE Joint Genome Institute"/>
            <person name="Steindorff A.S."/>
            <person name="Carver A."/>
            <person name="Calhoun S."/>
            <person name="Stillman K."/>
            <person name="Liu H."/>
            <person name="Lipzen A."/>
            <person name="Pangilinan J."/>
            <person name="Labutti K."/>
            <person name="Bruns T.D."/>
            <person name="Grigoriev I.V."/>
        </authorList>
    </citation>
    <scope>NUCLEOTIDE SEQUENCE [LARGE SCALE GENOMIC DNA]</scope>
    <source>
        <strain evidence="1 2">CBS 144469</strain>
    </source>
</reference>
<protein>
    <submittedName>
        <fullName evidence="1">Uncharacterized protein</fullName>
    </submittedName>
</protein>
<dbReference type="AlphaFoldDB" id="A0A8H6LUD3"/>
<dbReference type="EMBL" id="JACGCI010000125">
    <property type="protein sequence ID" value="KAF6744198.1"/>
    <property type="molecule type" value="Genomic_DNA"/>
</dbReference>
<gene>
    <name evidence="1" type="ORF">DFP72DRAFT_85843</name>
</gene>
<sequence>MHLVTTHIERGKLSNSERHCQLGGGGYVRRVASICSTTPTMETRYVNRAYHIWGIHMPSSVQNRSSSRLRSVGRASFRSMATYGIQIALRAIICSDLVAPIHGRRLFLHVPSVIFPLDCHISLKASIAAPAPLSRLRFSLVPSRVRPFPLSGEPPG</sequence>
<accession>A0A8H6LUD3</accession>
<comment type="caution">
    <text evidence="1">The sequence shown here is derived from an EMBL/GenBank/DDBJ whole genome shotgun (WGS) entry which is preliminary data.</text>
</comment>
<organism evidence="1 2">
    <name type="scientific">Ephemerocybe angulata</name>
    <dbReference type="NCBI Taxonomy" id="980116"/>
    <lineage>
        <taxon>Eukaryota</taxon>
        <taxon>Fungi</taxon>
        <taxon>Dikarya</taxon>
        <taxon>Basidiomycota</taxon>
        <taxon>Agaricomycotina</taxon>
        <taxon>Agaricomycetes</taxon>
        <taxon>Agaricomycetidae</taxon>
        <taxon>Agaricales</taxon>
        <taxon>Agaricineae</taxon>
        <taxon>Psathyrellaceae</taxon>
        <taxon>Ephemerocybe</taxon>
    </lineage>
</organism>
<proteinExistence type="predicted"/>
<evidence type="ECO:0000313" key="2">
    <source>
        <dbReference type="Proteomes" id="UP000521943"/>
    </source>
</evidence>